<dbReference type="RefSeq" id="WP_145023080.1">
    <property type="nucleotide sequence ID" value="NZ_VLLN01000014.1"/>
</dbReference>
<dbReference type="GO" id="GO:0005829">
    <property type="term" value="C:cytosol"/>
    <property type="evidence" value="ECO:0007669"/>
    <property type="project" value="TreeGrafter"/>
</dbReference>
<dbReference type="SUPFAM" id="SSF46785">
    <property type="entry name" value="Winged helix' DNA-binding domain"/>
    <property type="match status" value="1"/>
</dbReference>
<dbReference type="PROSITE" id="PS50042">
    <property type="entry name" value="CNMP_BINDING_3"/>
    <property type="match status" value="1"/>
</dbReference>
<dbReference type="PANTHER" id="PTHR24567:SF68">
    <property type="entry name" value="DNA-BINDING TRANSCRIPTIONAL DUAL REGULATOR CRP"/>
    <property type="match status" value="1"/>
</dbReference>
<dbReference type="SMART" id="SM00100">
    <property type="entry name" value="cNMP"/>
    <property type="match status" value="1"/>
</dbReference>
<keyword evidence="7" id="KW-1185">Reference proteome</keyword>
<accession>A0A562VLS3</accession>
<dbReference type="AlphaFoldDB" id="A0A562VLS3"/>
<dbReference type="Proteomes" id="UP000319449">
    <property type="component" value="Unassembled WGS sequence"/>
</dbReference>
<evidence type="ECO:0000313" key="7">
    <source>
        <dbReference type="Proteomes" id="UP000319449"/>
    </source>
</evidence>
<proteinExistence type="predicted"/>
<dbReference type="Pfam" id="PF00027">
    <property type="entry name" value="cNMP_binding"/>
    <property type="match status" value="1"/>
</dbReference>
<dbReference type="InterPro" id="IPR018490">
    <property type="entry name" value="cNMP-bd_dom_sf"/>
</dbReference>
<dbReference type="Gene3D" id="1.10.10.10">
    <property type="entry name" value="Winged helix-like DNA-binding domain superfamily/Winged helix DNA-binding domain"/>
    <property type="match status" value="1"/>
</dbReference>
<dbReference type="GO" id="GO:0003700">
    <property type="term" value="F:DNA-binding transcription factor activity"/>
    <property type="evidence" value="ECO:0007669"/>
    <property type="project" value="TreeGrafter"/>
</dbReference>
<keyword evidence="1" id="KW-0805">Transcription regulation</keyword>
<dbReference type="GO" id="GO:0003677">
    <property type="term" value="F:DNA binding"/>
    <property type="evidence" value="ECO:0007669"/>
    <property type="project" value="UniProtKB-KW"/>
</dbReference>
<dbReference type="InterPro" id="IPR012318">
    <property type="entry name" value="HTH_CRP"/>
</dbReference>
<dbReference type="PANTHER" id="PTHR24567">
    <property type="entry name" value="CRP FAMILY TRANSCRIPTIONAL REGULATORY PROTEIN"/>
    <property type="match status" value="1"/>
</dbReference>
<dbReference type="InterPro" id="IPR014710">
    <property type="entry name" value="RmlC-like_jellyroll"/>
</dbReference>
<dbReference type="PRINTS" id="PR00034">
    <property type="entry name" value="HTHCRP"/>
</dbReference>
<feature type="domain" description="Cyclic nucleotide-binding" evidence="4">
    <location>
        <begin position="17"/>
        <end position="137"/>
    </location>
</feature>
<dbReference type="SUPFAM" id="SSF51206">
    <property type="entry name" value="cAMP-binding domain-like"/>
    <property type="match status" value="1"/>
</dbReference>
<evidence type="ECO:0000256" key="2">
    <source>
        <dbReference type="ARBA" id="ARBA00023125"/>
    </source>
</evidence>
<evidence type="ECO:0000259" key="5">
    <source>
        <dbReference type="PROSITE" id="PS51063"/>
    </source>
</evidence>
<reference evidence="6 7" key="1">
    <citation type="submission" date="2019-07" db="EMBL/GenBank/DDBJ databases">
        <title>Genomic Encyclopedia of Archaeal and Bacterial Type Strains, Phase II (KMG-II): from individual species to whole genera.</title>
        <authorList>
            <person name="Goeker M."/>
        </authorList>
    </citation>
    <scope>NUCLEOTIDE SEQUENCE [LARGE SCALE GENOMIC DNA]</scope>
    <source>
        <strain evidence="6 7">ATCC BAA-1139</strain>
    </source>
</reference>
<name>A0A562VLS3_9BACT</name>
<comment type="caution">
    <text evidence="6">The sequence shown here is derived from an EMBL/GenBank/DDBJ whole genome shotgun (WGS) entry which is preliminary data.</text>
</comment>
<gene>
    <name evidence="6" type="ORF">JN12_02417</name>
</gene>
<organism evidence="6 7">
    <name type="scientific">Geobacter argillaceus</name>
    <dbReference type="NCBI Taxonomy" id="345631"/>
    <lineage>
        <taxon>Bacteria</taxon>
        <taxon>Pseudomonadati</taxon>
        <taxon>Thermodesulfobacteriota</taxon>
        <taxon>Desulfuromonadia</taxon>
        <taxon>Geobacterales</taxon>
        <taxon>Geobacteraceae</taxon>
        <taxon>Geobacter</taxon>
    </lineage>
</organism>
<keyword evidence="2" id="KW-0238">DNA-binding</keyword>
<protein>
    <submittedName>
        <fullName evidence="6">Crp/Fnr family transcriptional regulator</fullName>
    </submittedName>
</protein>
<dbReference type="InterPro" id="IPR000595">
    <property type="entry name" value="cNMP-bd_dom"/>
</dbReference>
<dbReference type="OrthoDB" id="5415223at2"/>
<evidence type="ECO:0000256" key="1">
    <source>
        <dbReference type="ARBA" id="ARBA00023015"/>
    </source>
</evidence>
<dbReference type="Gene3D" id="2.60.120.10">
    <property type="entry name" value="Jelly Rolls"/>
    <property type="match status" value="1"/>
</dbReference>
<evidence type="ECO:0000259" key="4">
    <source>
        <dbReference type="PROSITE" id="PS50042"/>
    </source>
</evidence>
<evidence type="ECO:0000256" key="3">
    <source>
        <dbReference type="ARBA" id="ARBA00023163"/>
    </source>
</evidence>
<keyword evidence="3" id="KW-0804">Transcription</keyword>
<dbReference type="PROSITE" id="PS51063">
    <property type="entry name" value="HTH_CRP_2"/>
    <property type="match status" value="1"/>
</dbReference>
<dbReference type="EMBL" id="VLLN01000014">
    <property type="protein sequence ID" value="TWJ18782.1"/>
    <property type="molecule type" value="Genomic_DNA"/>
</dbReference>
<dbReference type="SMART" id="SM00419">
    <property type="entry name" value="HTH_CRP"/>
    <property type="match status" value="1"/>
</dbReference>
<dbReference type="Pfam" id="PF13545">
    <property type="entry name" value="HTH_Crp_2"/>
    <property type="match status" value="1"/>
</dbReference>
<evidence type="ECO:0000313" key="6">
    <source>
        <dbReference type="EMBL" id="TWJ18782.1"/>
    </source>
</evidence>
<dbReference type="InterPro" id="IPR036388">
    <property type="entry name" value="WH-like_DNA-bd_sf"/>
</dbReference>
<dbReference type="InterPro" id="IPR036390">
    <property type="entry name" value="WH_DNA-bd_sf"/>
</dbReference>
<dbReference type="InterPro" id="IPR050397">
    <property type="entry name" value="Env_Response_Regulators"/>
</dbReference>
<sequence length="227" mass="25571">MKPLGKPNRQPLAYLPFLQHLPAEQLNELADCIKTRHFSRNQVILRADETDRYMYIITSGTVKVVQASDKGKESILAIHKKGDFFGEMGILDGQTSPATVIALEETTLALISRADFHDLFLADPAISRQIITFLCGRLRDSWLMQRVQSSGNAEERVVALLRHMAARHGVQDQRGTILTMRLTHQEIAEFVSLSRETVSRLLARLARNGTIEILPGRKILLNKSFNI</sequence>
<dbReference type="CDD" id="cd00092">
    <property type="entry name" value="HTH_CRP"/>
    <property type="match status" value="1"/>
</dbReference>
<feature type="domain" description="HTH crp-type" evidence="5">
    <location>
        <begin position="151"/>
        <end position="224"/>
    </location>
</feature>
<dbReference type="CDD" id="cd00038">
    <property type="entry name" value="CAP_ED"/>
    <property type="match status" value="1"/>
</dbReference>